<dbReference type="GO" id="GO:0051082">
    <property type="term" value="F:unfolded protein binding"/>
    <property type="evidence" value="ECO:0007669"/>
    <property type="project" value="InterPro"/>
</dbReference>
<keyword evidence="2 4" id="KW-0732">Signal</keyword>
<comment type="similarity">
    <text evidence="1">Belongs to the Skp family.</text>
</comment>
<keyword evidence="6" id="KW-1185">Reference proteome</keyword>
<comment type="caution">
    <text evidence="5">The sequence shown here is derived from an EMBL/GenBank/DDBJ whole genome shotgun (WGS) entry which is preliminary data.</text>
</comment>
<feature type="signal peptide" evidence="4">
    <location>
        <begin position="1"/>
        <end position="20"/>
    </location>
</feature>
<organism evidence="5 6">
    <name type="scientific">Desulfonatronospira thiodismutans ASO3-1</name>
    <dbReference type="NCBI Taxonomy" id="555779"/>
    <lineage>
        <taxon>Bacteria</taxon>
        <taxon>Pseudomonadati</taxon>
        <taxon>Thermodesulfobacteriota</taxon>
        <taxon>Desulfovibrionia</taxon>
        <taxon>Desulfovibrionales</taxon>
        <taxon>Desulfonatronovibrionaceae</taxon>
        <taxon>Desulfonatronospira</taxon>
    </lineage>
</organism>
<dbReference type="eggNOG" id="COG2825">
    <property type="taxonomic scope" value="Bacteria"/>
</dbReference>
<evidence type="ECO:0000256" key="3">
    <source>
        <dbReference type="SAM" id="Coils"/>
    </source>
</evidence>
<dbReference type="InterPro" id="IPR005632">
    <property type="entry name" value="Chaperone_Skp"/>
</dbReference>
<evidence type="ECO:0000256" key="2">
    <source>
        <dbReference type="ARBA" id="ARBA00022729"/>
    </source>
</evidence>
<dbReference type="SMART" id="SM00935">
    <property type="entry name" value="OmpH"/>
    <property type="match status" value="1"/>
</dbReference>
<dbReference type="SUPFAM" id="SSF111384">
    <property type="entry name" value="OmpH-like"/>
    <property type="match status" value="1"/>
</dbReference>
<dbReference type="GO" id="GO:0005829">
    <property type="term" value="C:cytosol"/>
    <property type="evidence" value="ECO:0007669"/>
    <property type="project" value="TreeGrafter"/>
</dbReference>
<accession>D6SPA5</accession>
<dbReference type="Pfam" id="PF03938">
    <property type="entry name" value="OmpH"/>
    <property type="match status" value="1"/>
</dbReference>
<keyword evidence="3" id="KW-0175">Coiled coil</keyword>
<evidence type="ECO:0000313" key="5">
    <source>
        <dbReference type="EMBL" id="EFI34581.1"/>
    </source>
</evidence>
<dbReference type="EMBL" id="ACJN02000002">
    <property type="protein sequence ID" value="EFI34581.1"/>
    <property type="molecule type" value="Genomic_DNA"/>
</dbReference>
<name>D6SPA5_9BACT</name>
<reference evidence="5" key="1">
    <citation type="submission" date="2010-05" db="EMBL/GenBank/DDBJ databases">
        <title>The draft genome of Desulfonatronospira thiodismutans ASO3-1.</title>
        <authorList>
            <consortium name="US DOE Joint Genome Institute (JGI-PGF)"/>
            <person name="Lucas S."/>
            <person name="Copeland A."/>
            <person name="Lapidus A."/>
            <person name="Cheng J.-F."/>
            <person name="Bruce D."/>
            <person name="Goodwin L."/>
            <person name="Pitluck S."/>
            <person name="Chertkov O."/>
            <person name="Brettin T."/>
            <person name="Detter J.C."/>
            <person name="Han C."/>
            <person name="Land M.L."/>
            <person name="Hauser L."/>
            <person name="Kyrpides N."/>
            <person name="Mikhailova N."/>
            <person name="Muyzer G."/>
            <person name="Woyke T."/>
        </authorList>
    </citation>
    <scope>NUCLEOTIDE SEQUENCE [LARGE SCALE GENOMIC DNA]</scope>
    <source>
        <strain evidence="5">ASO3-1</strain>
    </source>
</reference>
<feature type="chain" id="PRO_5003087903" evidence="4">
    <location>
        <begin position="21"/>
        <end position="172"/>
    </location>
</feature>
<dbReference type="PANTHER" id="PTHR35089">
    <property type="entry name" value="CHAPERONE PROTEIN SKP"/>
    <property type="match status" value="1"/>
</dbReference>
<evidence type="ECO:0000313" key="6">
    <source>
        <dbReference type="Proteomes" id="UP000005496"/>
    </source>
</evidence>
<protein>
    <submittedName>
        <fullName evidence="5">Outer membrane chaperone Skp (OmpH)</fullName>
    </submittedName>
</protein>
<dbReference type="Gene3D" id="3.30.910.20">
    <property type="entry name" value="Skp domain"/>
    <property type="match status" value="1"/>
</dbReference>
<dbReference type="OrthoDB" id="5432254at2"/>
<dbReference type="RefSeq" id="WP_008869901.1">
    <property type="nucleotide sequence ID" value="NZ_ACJN02000002.1"/>
</dbReference>
<feature type="coiled-coil region" evidence="3">
    <location>
        <begin position="43"/>
        <end position="114"/>
    </location>
</feature>
<dbReference type="PANTHER" id="PTHR35089:SF1">
    <property type="entry name" value="CHAPERONE PROTEIN SKP"/>
    <property type="match status" value="1"/>
</dbReference>
<evidence type="ECO:0000256" key="1">
    <source>
        <dbReference type="ARBA" id="ARBA00009091"/>
    </source>
</evidence>
<sequence length="172" mass="19975">MKKTVLLLIICLLVPSMALAENKIGIVEVQRILESSEPGKQALGQLTLRFEEMRDDLEEERAEVERLREELQKQSMVLSQEAQQDMEAELRQKMQQFQQKYQSYQARMQQEEQELSDPIIDLLFEVIDDFAEKNGFDMILDAQGSGIIYAKDAMNVTDELMDEVNQAWEARN</sequence>
<evidence type="ECO:0000256" key="4">
    <source>
        <dbReference type="SAM" id="SignalP"/>
    </source>
</evidence>
<dbReference type="Proteomes" id="UP000005496">
    <property type="component" value="Unassembled WGS sequence"/>
</dbReference>
<gene>
    <name evidence="5" type="ORF">Dthio_PD1953</name>
</gene>
<proteinExistence type="inferred from homology"/>
<dbReference type="GO" id="GO:0050821">
    <property type="term" value="P:protein stabilization"/>
    <property type="evidence" value="ECO:0007669"/>
    <property type="project" value="TreeGrafter"/>
</dbReference>
<dbReference type="InterPro" id="IPR024930">
    <property type="entry name" value="Skp_dom_sf"/>
</dbReference>
<dbReference type="AlphaFoldDB" id="D6SPA5"/>